<feature type="compositionally biased region" description="Polar residues" evidence="1">
    <location>
        <begin position="26"/>
        <end position="60"/>
    </location>
</feature>
<name>E4Z0U3_OIKDI</name>
<dbReference type="EMBL" id="FN656381">
    <property type="protein sequence ID" value="CBY41321.1"/>
    <property type="molecule type" value="Genomic_DNA"/>
</dbReference>
<protein>
    <submittedName>
        <fullName evidence="2">Uncharacterized protein</fullName>
    </submittedName>
</protein>
<proteinExistence type="predicted"/>
<accession>E4Z0U3</accession>
<feature type="region of interest" description="Disordered" evidence="1">
    <location>
        <begin position="1"/>
        <end position="60"/>
    </location>
</feature>
<reference evidence="2" key="1">
    <citation type="journal article" date="2010" name="Science">
        <title>Plasticity of animal genome architecture unmasked by rapid evolution of a pelagic tunicate.</title>
        <authorList>
            <person name="Denoeud F."/>
            <person name="Henriet S."/>
            <person name="Mungpakdee S."/>
            <person name="Aury J.M."/>
            <person name="Da Silva C."/>
            <person name="Brinkmann H."/>
            <person name="Mikhaleva J."/>
            <person name="Olsen L.C."/>
            <person name="Jubin C."/>
            <person name="Canestro C."/>
            <person name="Bouquet J.M."/>
            <person name="Danks G."/>
            <person name="Poulain J."/>
            <person name="Campsteijn C."/>
            <person name="Adamski M."/>
            <person name="Cross I."/>
            <person name="Yadetie F."/>
            <person name="Muffato M."/>
            <person name="Louis A."/>
            <person name="Butcher S."/>
            <person name="Tsagkogeorga G."/>
            <person name="Konrad A."/>
            <person name="Singh S."/>
            <person name="Jensen M.F."/>
            <person name="Cong E.H."/>
            <person name="Eikeseth-Otteraa H."/>
            <person name="Noel B."/>
            <person name="Anthouard V."/>
            <person name="Porcel B.M."/>
            <person name="Kachouri-Lafond R."/>
            <person name="Nishino A."/>
            <person name="Ugolini M."/>
            <person name="Chourrout P."/>
            <person name="Nishida H."/>
            <person name="Aasland R."/>
            <person name="Huzurbazar S."/>
            <person name="Westhof E."/>
            <person name="Delsuc F."/>
            <person name="Lehrach H."/>
            <person name="Reinhardt R."/>
            <person name="Weissenbach J."/>
            <person name="Roy S.W."/>
            <person name="Artiguenave F."/>
            <person name="Postlethwait J.H."/>
            <person name="Manak J.R."/>
            <person name="Thompson E.M."/>
            <person name="Jaillon O."/>
            <person name="Du Pasquier L."/>
            <person name="Boudinot P."/>
            <person name="Liberles D.A."/>
            <person name="Volff J.N."/>
            <person name="Philippe H."/>
            <person name="Lenhard B."/>
            <person name="Roest Crollius H."/>
            <person name="Wincker P."/>
            <person name="Chourrout D."/>
        </authorList>
    </citation>
    <scope>NUCLEOTIDE SEQUENCE [LARGE SCALE GENOMIC DNA]</scope>
</reference>
<gene>
    <name evidence="2" type="ORF">GSOID_T00023385001</name>
</gene>
<evidence type="ECO:0000256" key="1">
    <source>
        <dbReference type="SAM" id="MobiDB-lite"/>
    </source>
</evidence>
<sequence>MEDDENRFGYDVTKLGQDRPRKRTDSTASLNKLACSSRNNSITGINNTGSTPSTPQRSCSTHTENSILYFSNIN</sequence>
<feature type="compositionally biased region" description="Basic and acidic residues" evidence="1">
    <location>
        <begin position="16"/>
        <end position="25"/>
    </location>
</feature>
<dbReference type="AlphaFoldDB" id="E4Z0U3"/>
<organism evidence="2">
    <name type="scientific">Oikopleura dioica</name>
    <name type="common">Tunicate</name>
    <dbReference type="NCBI Taxonomy" id="34765"/>
    <lineage>
        <taxon>Eukaryota</taxon>
        <taxon>Metazoa</taxon>
        <taxon>Chordata</taxon>
        <taxon>Tunicata</taxon>
        <taxon>Appendicularia</taxon>
        <taxon>Copelata</taxon>
        <taxon>Oikopleuridae</taxon>
        <taxon>Oikopleura</taxon>
    </lineage>
</organism>
<evidence type="ECO:0000313" key="2">
    <source>
        <dbReference type="EMBL" id="CBY41321.1"/>
    </source>
</evidence>
<dbReference type="Proteomes" id="UP000011014">
    <property type="component" value="Unassembled WGS sequence"/>
</dbReference>